<organism evidence="2">
    <name type="scientific">Populus alba</name>
    <name type="common">White poplar</name>
    <dbReference type="NCBI Taxonomy" id="43335"/>
    <lineage>
        <taxon>Eukaryota</taxon>
        <taxon>Viridiplantae</taxon>
        <taxon>Streptophyta</taxon>
        <taxon>Embryophyta</taxon>
        <taxon>Tracheophyta</taxon>
        <taxon>Spermatophyta</taxon>
        <taxon>Magnoliopsida</taxon>
        <taxon>eudicotyledons</taxon>
        <taxon>Gunneridae</taxon>
        <taxon>Pentapetalae</taxon>
        <taxon>rosids</taxon>
        <taxon>fabids</taxon>
        <taxon>Malpighiales</taxon>
        <taxon>Salicaceae</taxon>
        <taxon>Saliceae</taxon>
        <taxon>Populus</taxon>
    </lineage>
</organism>
<feature type="compositionally biased region" description="Polar residues" evidence="1">
    <location>
        <begin position="1"/>
        <end position="22"/>
    </location>
</feature>
<accession>A0A4U5R2C9</accession>
<evidence type="ECO:0000313" key="2">
    <source>
        <dbReference type="EMBL" id="TKS15595.1"/>
    </source>
</evidence>
<reference evidence="2" key="1">
    <citation type="submission" date="2018-10" db="EMBL/GenBank/DDBJ databases">
        <title>Population genomic analysis revealed the cold adaptation of white poplar.</title>
        <authorList>
            <person name="Liu Y.-J."/>
        </authorList>
    </citation>
    <scope>NUCLEOTIDE SEQUENCE [LARGE SCALE GENOMIC DNA]</scope>
    <source>
        <strain evidence="2">PAL-ZL1</strain>
    </source>
</reference>
<proteinExistence type="predicted"/>
<sequence length="192" mass="21696">MSSGGSKMTRNLVRGNSSSVQDVQDPIVAGSAGPQRRKSTQDINKDRLAKMIEKKKKSKARMKNLEKGYFQLEGQASQVTMDLKETREKYIEVLIGQKSHTDSILELQKLVASGGEKMSALKEEHAQEIHALKAKHAQELLERDRKFNALKAKHAQELLERDRKFNALKEEHEVCAPWGAEVEMCLGTPEIW</sequence>
<evidence type="ECO:0000256" key="1">
    <source>
        <dbReference type="SAM" id="MobiDB-lite"/>
    </source>
</evidence>
<gene>
    <name evidence="2" type="ORF">D5086_0000032900</name>
</gene>
<dbReference type="AlphaFoldDB" id="A0A4U5R2C9"/>
<protein>
    <submittedName>
        <fullName evidence="2">Uncharacterized protein</fullName>
    </submittedName>
</protein>
<dbReference type="EMBL" id="RCHU01000088">
    <property type="protein sequence ID" value="TKS15595.1"/>
    <property type="molecule type" value="Genomic_DNA"/>
</dbReference>
<comment type="caution">
    <text evidence="2">The sequence shown here is derived from an EMBL/GenBank/DDBJ whole genome shotgun (WGS) entry which is preliminary data.</text>
</comment>
<name>A0A4U5R2C9_POPAL</name>
<feature type="region of interest" description="Disordered" evidence="1">
    <location>
        <begin position="1"/>
        <end position="46"/>
    </location>
</feature>